<dbReference type="EMBL" id="RDSM01000006">
    <property type="protein sequence ID" value="RXH54061.1"/>
    <property type="molecule type" value="Genomic_DNA"/>
</dbReference>
<reference evidence="1 2" key="1">
    <citation type="submission" date="2018-11" db="EMBL/GenBank/DDBJ databases">
        <authorList>
            <person name="Mardanov A.V."/>
            <person name="Ravin N.V."/>
            <person name="Dedysh S.N."/>
        </authorList>
    </citation>
    <scope>NUCLEOTIDE SEQUENCE [LARGE SCALE GENOMIC DNA]</scope>
    <source>
        <strain evidence="1 2">AF10</strain>
    </source>
</reference>
<keyword evidence="2" id="KW-1185">Reference proteome</keyword>
<sequence length="220" mass="24640">MYRKLTRPTAKGIFVYLYLWFYASQGREVEKDYAELCALLNIRSYEHVSKIRVTMGLSPNELVSIGYLKSWDIKPMSSKQGYKLVLTPARAMKDVLVLTQRKQLAFAAAANDVPLSDSRELTRVARVENGVSEAKAAELARKLEPIGLLERVEYVAYQIESDSRGSIKNPAGYLISPSSRPSNRFPPPFVPVVRSLPMKGIASRKRAAAPAKPTRRVPEI</sequence>
<name>A0A4Q0SY21_9BACT</name>
<proteinExistence type="predicted"/>
<dbReference type="Proteomes" id="UP000289437">
    <property type="component" value="Unassembled WGS sequence"/>
</dbReference>
<dbReference type="AlphaFoldDB" id="A0A4Q0SY21"/>
<evidence type="ECO:0000313" key="1">
    <source>
        <dbReference type="EMBL" id="RXH54061.1"/>
    </source>
</evidence>
<protein>
    <submittedName>
        <fullName evidence="1">Uncharacterized protein</fullName>
    </submittedName>
</protein>
<organism evidence="1 2">
    <name type="scientific">Granulicella sibirica</name>
    <dbReference type="NCBI Taxonomy" id="2479048"/>
    <lineage>
        <taxon>Bacteria</taxon>
        <taxon>Pseudomonadati</taxon>
        <taxon>Acidobacteriota</taxon>
        <taxon>Terriglobia</taxon>
        <taxon>Terriglobales</taxon>
        <taxon>Acidobacteriaceae</taxon>
        <taxon>Granulicella</taxon>
    </lineage>
</organism>
<reference evidence="2" key="2">
    <citation type="submission" date="2019-02" db="EMBL/GenBank/DDBJ databases">
        <title>Granulicella sibirica sp. nov., a psychrotolerant acidobacterium isolated from an organic soil layer in forested tundra, West Siberia.</title>
        <authorList>
            <person name="Oshkin I.Y."/>
            <person name="Kulichevskaya I.S."/>
            <person name="Rijpstra W.I.C."/>
            <person name="Sinninghe Damste J.S."/>
            <person name="Rakitin A.L."/>
            <person name="Ravin N.V."/>
            <person name="Dedysh S.N."/>
        </authorList>
    </citation>
    <scope>NUCLEOTIDE SEQUENCE [LARGE SCALE GENOMIC DNA]</scope>
    <source>
        <strain evidence="2">AF10</strain>
    </source>
</reference>
<gene>
    <name evidence="1" type="ORF">GRAN_5030</name>
</gene>
<evidence type="ECO:0000313" key="2">
    <source>
        <dbReference type="Proteomes" id="UP000289437"/>
    </source>
</evidence>
<dbReference type="RefSeq" id="WP_241655132.1">
    <property type="nucleotide sequence ID" value="NZ_RDSM01000006.1"/>
</dbReference>
<accession>A0A4Q0SY21</accession>
<comment type="caution">
    <text evidence="1">The sequence shown here is derived from an EMBL/GenBank/DDBJ whole genome shotgun (WGS) entry which is preliminary data.</text>
</comment>